<keyword evidence="8 9" id="KW-0739">Sodium transport</keyword>
<feature type="transmembrane region" description="Helical" evidence="10">
    <location>
        <begin position="215"/>
        <end position="231"/>
    </location>
</feature>
<dbReference type="NCBIfam" id="TIGR00840">
    <property type="entry name" value="b_cpa1"/>
    <property type="match status" value="1"/>
</dbReference>
<evidence type="ECO:0000256" key="1">
    <source>
        <dbReference type="ARBA" id="ARBA00004141"/>
    </source>
</evidence>
<dbReference type="AlphaFoldDB" id="A0ABD2NBA6"/>
<dbReference type="EMBL" id="JABFTP020000083">
    <property type="protein sequence ID" value="KAL3275629.1"/>
    <property type="molecule type" value="Genomic_DNA"/>
</dbReference>
<dbReference type="GO" id="GO:0006814">
    <property type="term" value="P:sodium ion transport"/>
    <property type="evidence" value="ECO:0007669"/>
    <property type="project" value="UniProtKB-KW"/>
</dbReference>
<feature type="transmembrane region" description="Helical" evidence="10">
    <location>
        <begin position="277"/>
        <end position="295"/>
    </location>
</feature>
<comment type="subcellular location">
    <subcellularLocation>
        <location evidence="1">Membrane</location>
        <topology evidence="1">Multi-pass membrane protein</topology>
    </subcellularLocation>
</comment>
<dbReference type="Gene3D" id="6.10.250.1040">
    <property type="match status" value="1"/>
</dbReference>
<evidence type="ECO:0000256" key="5">
    <source>
        <dbReference type="ARBA" id="ARBA00023053"/>
    </source>
</evidence>
<dbReference type="PANTHER" id="PTHR10110:SF98">
    <property type="entry name" value="SODIUM_HYDROGEN EXCHANGER"/>
    <property type="match status" value="1"/>
</dbReference>
<reference evidence="12 13" key="1">
    <citation type="journal article" date="2021" name="BMC Biol.">
        <title>Horizontally acquired antibacterial genes associated with adaptive radiation of ladybird beetles.</title>
        <authorList>
            <person name="Li H.S."/>
            <person name="Tang X.F."/>
            <person name="Huang Y.H."/>
            <person name="Xu Z.Y."/>
            <person name="Chen M.L."/>
            <person name="Du X.Y."/>
            <person name="Qiu B.Y."/>
            <person name="Chen P.T."/>
            <person name="Zhang W."/>
            <person name="Slipinski A."/>
            <person name="Escalona H.E."/>
            <person name="Waterhouse R.M."/>
            <person name="Zwick A."/>
            <person name="Pang H."/>
        </authorList>
    </citation>
    <scope>NUCLEOTIDE SEQUENCE [LARGE SCALE GENOMIC DNA]</scope>
    <source>
        <strain evidence="12">SYSU2018</strain>
    </source>
</reference>
<proteinExistence type="inferred from homology"/>
<keyword evidence="13" id="KW-1185">Reference proteome</keyword>
<feature type="transmembrane region" description="Helical" evidence="10">
    <location>
        <begin position="12"/>
        <end position="29"/>
    </location>
</feature>
<keyword evidence="4 10" id="KW-1133">Transmembrane helix</keyword>
<keyword evidence="2 9" id="KW-0813">Transport</keyword>
<dbReference type="GO" id="GO:0015297">
    <property type="term" value="F:antiporter activity"/>
    <property type="evidence" value="ECO:0007669"/>
    <property type="project" value="UniProtKB-KW"/>
</dbReference>
<feature type="domain" description="Cation/H+ exchanger transmembrane" evidence="11">
    <location>
        <begin position="8"/>
        <end position="393"/>
    </location>
</feature>
<dbReference type="Pfam" id="PF00999">
    <property type="entry name" value="Na_H_Exchanger"/>
    <property type="match status" value="1"/>
</dbReference>
<feature type="transmembrane region" description="Helical" evidence="10">
    <location>
        <begin position="77"/>
        <end position="99"/>
    </location>
</feature>
<evidence type="ECO:0000259" key="11">
    <source>
        <dbReference type="Pfam" id="PF00999"/>
    </source>
</evidence>
<feature type="transmembrane region" description="Helical" evidence="10">
    <location>
        <begin position="49"/>
        <end position="65"/>
    </location>
</feature>
<sequence length="533" mass="59903">MAPKLSKKFPESCLLIFVGVVIGVILVHVTDSVHITDSSHVSPLTPDTFFFYMLPPIILDAGYFMPNRLFFDHLGTILLFAVIGTIFNTLTIGASLWAVGLTGLFSCDTPLLDMFLFGSLISAVDPVAVLAVFEEIHVNEILYIVVFGESLLNDAVTVVLYHLFESYKYMGIEHIICTDILSGFANFFVVAIGGTVIGVLWGFATGFVTRFTNEVRVIEPIFIFVMAYLAYLNAEIFHMSGILAITFCGITMKNYVEANISHKSHTTIKYTMKMLSSSSETIIFMLLGVATVSNSHEWNTWFVVLTIIFCSVYRVIGVIIFTAIANRFRLHQLDKVEKFVLSYGGLRGAVAFALALLIKEDVVPHKPMYITTTIAVVYFTVFFQGMTIKPLVKILNVKTAEKRKPSMNERIHERLMDHTMAAIEDILGQHGNYHIRDRFKRFDNKFIRPFLLRNHQGAEPKILETYSKLAMRDAMDYMRRNASTIGNISGTESMSAIFKNYTANNLNGSLCSIHKQQQFSFVTNGLCLTISFD</sequence>
<evidence type="ECO:0000313" key="12">
    <source>
        <dbReference type="EMBL" id="KAL3275629.1"/>
    </source>
</evidence>
<evidence type="ECO:0000256" key="7">
    <source>
        <dbReference type="ARBA" id="ARBA00023136"/>
    </source>
</evidence>
<evidence type="ECO:0000256" key="3">
    <source>
        <dbReference type="ARBA" id="ARBA00022692"/>
    </source>
</evidence>
<dbReference type="Proteomes" id="UP001516400">
    <property type="component" value="Unassembled WGS sequence"/>
</dbReference>
<dbReference type="PANTHER" id="PTHR10110">
    <property type="entry name" value="SODIUM/HYDROGEN EXCHANGER"/>
    <property type="match status" value="1"/>
</dbReference>
<dbReference type="PRINTS" id="PR01084">
    <property type="entry name" value="NAHEXCHNGR"/>
</dbReference>
<evidence type="ECO:0000313" key="13">
    <source>
        <dbReference type="Proteomes" id="UP001516400"/>
    </source>
</evidence>
<comment type="caution">
    <text evidence="12">The sequence shown here is derived from an EMBL/GenBank/DDBJ whole genome shotgun (WGS) entry which is preliminary data.</text>
</comment>
<evidence type="ECO:0000256" key="9">
    <source>
        <dbReference type="RuleBase" id="RU003722"/>
    </source>
</evidence>
<evidence type="ECO:0000256" key="6">
    <source>
        <dbReference type="ARBA" id="ARBA00023065"/>
    </source>
</evidence>
<dbReference type="InterPro" id="IPR018422">
    <property type="entry name" value="Cation/H_exchanger_CPA1"/>
</dbReference>
<evidence type="ECO:0000256" key="10">
    <source>
        <dbReference type="SAM" id="Phobius"/>
    </source>
</evidence>
<feature type="transmembrane region" description="Helical" evidence="10">
    <location>
        <begin position="111"/>
        <end position="133"/>
    </location>
</feature>
<accession>A0ABD2NBA6</accession>
<keyword evidence="5" id="KW-0915">Sodium</keyword>
<feature type="transmembrane region" description="Helical" evidence="10">
    <location>
        <begin position="184"/>
        <end position="203"/>
    </location>
</feature>
<feature type="transmembrane region" description="Helical" evidence="10">
    <location>
        <begin position="301"/>
        <end position="328"/>
    </location>
</feature>
<feature type="transmembrane region" description="Helical" evidence="10">
    <location>
        <begin position="140"/>
        <end position="164"/>
    </location>
</feature>
<evidence type="ECO:0000256" key="4">
    <source>
        <dbReference type="ARBA" id="ARBA00022989"/>
    </source>
</evidence>
<protein>
    <recommendedName>
        <fullName evidence="9">Sodium/hydrogen exchanger</fullName>
    </recommendedName>
</protein>
<dbReference type="GO" id="GO:0016020">
    <property type="term" value="C:membrane"/>
    <property type="evidence" value="ECO:0007669"/>
    <property type="project" value="UniProtKB-SubCell"/>
</dbReference>
<feature type="transmembrane region" description="Helical" evidence="10">
    <location>
        <begin position="340"/>
        <end position="358"/>
    </location>
</feature>
<gene>
    <name evidence="12" type="ORF">HHI36_020382</name>
</gene>
<dbReference type="InterPro" id="IPR006153">
    <property type="entry name" value="Cation/H_exchanger_TM"/>
</dbReference>
<name>A0ABD2NBA6_9CUCU</name>
<evidence type="ECO:0000256" key="2">
    <source>
        <dbReference type="ARBA" id="ARBA00022448"/>
    </source>
</evidence>
<keyword evidence="3 9" id="KW-0812">Transmembrane</keyword>
<feature type="transmembrane region" description="Helical" evidence="10">
    <location>
        <begin position="370"/>
        <end position="388"/>
    </location>
</feature>
<dbReference type="InterPro" id="IPR004709">
    <property type="entry name" value="NaH_exchanger"/>
</dbReference>
<comment type="similarity">
    <text evidence="9">Belongs to the monovalent cation:proton antiporter 1 (CPA1) transporter (TC 2.A.36) family.</text>
</comment>
<keyword evidence="9" id="KW-0050">Antiport</keyword>
<dbReference type="Gene3D" id="6.10.140.1330">
    <property type="match status" value="1"/>
</dbReference>
<keyword evidence="7 10" id="KW-0472">Membrane</keyword>
<evidence type="ECO:0000256" key="8">
    <source>
        <dbReference type="ARBA" id="ARBA00023201"/>
    </source>
</evidence>
<organism evidence="12 13">
    <name type="scientific">Cryptolaemus montrouzieri</name>
    <dbReference type="NCBI Taxonomy" id="559131"/>
    <lineage>
        <taxon>Eukaryota</taxon>
        <taxon>Metazoa</taxon>
        <taxon>Ecdysozoa</taxon>
        <taxon>Arthropoda</taxon>
        <taxon>Hexapoda</taxon>
        <taxon>Insecta</taxon>
        <taxon>Pterygota</taxon>
        <taxon>Neoptera</taxon>
        <taxon>Endopterygota</taxon>
        <taxon>Coleoptera</taxon>
        <taxon>Polyphaga</taxon>
        <taxon>Cucujiformia</taxon>
        <taxon>Coccinelloidea</taxon>
        <taxon>Coccinellidae</taxon>
        <taxon>Scymninae</taxon>
        <taxon>Scymnini</taxon>
        <taxon>Cryptolaemus</taxon>
    </lineage>
</organism>
<keyword evidence="6 9" id="KW-0406">Ion transport</keyword>
<feature type="transmembrane region" description="Helical" evidence="10">
    <location>
        <begin position="237"/>
        <end position="256"/>
    </location>
</feature>